<dbReference type="Proteomes" id="UP001224775">
    <property type="component" value="Unassembled WGS sequence"/>
</dbReference>
<keyword evidence="3" id="KW-0808">Transferase</keyword>
<evidence type="ECO:0000259" key="6">
    <source>
        <dbReference type="Pfam" id="PF13844"/>
    </source>
</evidence>
<comment type="caution">
    <text evidence="7">The sequence shown here is derived from an EMBL/GenBank/DDBJ whole genome shotgun (WGS) entry which is preliminary data.</text>
</comment>
<keyword evidence="2" id="KW-0328">Glycosyltransferase</keyword>
<dbReference type="PANTHER" id="PTHR44835">
    <property type="entry name" value="UDP-N-ACETYLGLUCOSAMINE--PEPTIDE N-ACETYLGLUCOSAMINYLTRANSFERASE SPINDLY-RELATED"/>
    <property type="match status" value="1"/>
</dbReference>
<reference evidence="7" key="1">
    <citation type="submission" date="2023-06" db="EMBL/GenBank/DDBJ databases">
        <title>Survivors Of The Sea: Transcriptome response of Skeletonema marinoi to long-term dormancy.</title>
        <authorList>
            <person name="Pinder M.I.M."/>
            <person name="Kourtchenko O."/>
            <person name="Robertson E.K."/>
            <person name="Larsson T."/>
            <person name="Maumus F."/>
            <person name="Osuna-Cruz C.M."/>
            <person name="Vancaester E."/>
            <person name="Stenow R."/>
            <person name="Vandepoele K."/>
            <person name="Ploug H."/>
            <person name="Bruchert V."/>
            <person name="Godhe A."/>
            <person name="Topel M."/>
        </authorList>
    </citation>
    <scope>NUCLEOTIDE SEQUENCE</scope>
    <source>
        <strain evidence="7">R05AC</strain>
    </source>
</reference>
<dbReference type="PANTHER" id="PTHR44835:SF1">
    <property type="entry name" value="PROTEIN O-GLCNAC TRANSFERASE"/>
    <property type="match status" value="1"/>
</dbReference>
<protein>
    <recommendedName>
        <fullName evidence="6">O-GlcNAc transferase C-terminal domain-containing protein</fullName>
    </recommendedName>
</protein>
<gene>
    <name evidence="7" type="ORF">QTG54_013971</name>
</gene>
<organism evidence="7 8">
    <name type="scientific">Skeletonema marinoi</name>
    <dbReference type="NCBI Taxonomy" id="267567"/>
    <lineage>
        <taxon>Eukaryota</taxon>
        <taxon>Sar</taxon>
        <taxon>Stramenopiles</taxon>
        <taxon>Ochrophyta</taxon>
        <taxon>Bacillariophyta</taxon>
        <taxon>Coscinodiscophyceae</taxon>
        <taxon>Thalassiosirophycidae</taxon>
        <taxon>Thalassiosirales</taxon>
        <taxon>Skeletonemataceae</taxon>
        <taxon>Skeletonema</taxon>
        <taxon>Skeletonema marinoi-dohrnii complex</taxon>
    </lineage>
</organism>
<evidence type="ECO:0000256" key="5">
    <source>
        <dbReference type="ARBA" id="ARBA00022803"/>
    </source>
</evidence>
<evidence type="ECO:0000256" key="4">
    <source>
        <dbReference type="ARBA" id="ARBA00022737"/>
    </source>
</evidence>
<dbReference type="Pfam" id="PF13844">
    <property type="entry name" value="Glyco_transf_41"/>
    <property type="match status" value="1"/>
</dbReference>
<proteinExistence type="predicted"/>
<evidence type="ECO:0000256" key="3">
    <source>
        <dbReference type="ARBA" id="ARBA00022679"/>
    </source>
</evidence>
<dbReference type="EMBL" id="JATAAI010000034">
    <property type="protein sequence ID" value="KAK1735357.1"/>
    <property type="molecule type" value="Genomic_DNA"/>
</dbReference>
<keyword evidence="4" id="KW-0677">Repeat</keyword>
<keyword evidence="8" id="KW-1185">Reference proteome</keyword>
<feature type="domain" description="O-GlcNAc transferase C-terminal" evidence="6">
    <location>
        <begin position="70"/>
        <end position="163"/>
    </location>
</feature>
<dbReference type="Gene3D" id="3.40.50.2000">
    <property type="entry name" value="Glycogen Phosphorylase B"/>
    <property type="match status" value="2"/>
</dbReference>
<dbReference type="InterPro" id="IPR029489">
    <property type="entry name" value="OGT/SEC/SPY_C"/>
</dbReference>
<name>A0AAD9D680_9STRA</name>
<dbReference type="GO" id="GO:0016757">
    <property type="term" value="F:glycosyltransferase activity"/>
    <property type="evidence" value="ECO:0007669"/>
    <property type="project" value="UniProtKB-KW"/>
</dbReference>
<keyword evidence="5" id="KW-0802">TPR repeat</keyword>
<evidence type="ECO:0000256" key="1">
    <source>
        <dbReference type="ARBA" id="ARBA00004922"/>
    </source>
</evidence>
<sequence>MDKMPFGGLTRSDLGVPLKNHFYLCMQKPFKFHPEVDTLFCGIMTKDPDGWLVLHQEQPHHRLLALYREAAVVLDSYPAGGDTTTREVIEMGKPLVTLPARLLGGRWSLGYLSNIGLKEDTKRALIASTPEEYVDLAVQLGTDDTLREAVEADLRECSSNLFHREEAVAAWQEMFLEISPYQRCQEGSENEEVLHEHEEL</sequence>
<accession>A0AAD9D680</accession>
<dbReference type="AlphaFoldDB" id="A0AAD9D680"/>
<comment type="pathway">
    <text evidence="1">Protein modification; protein glycosylation.</text>
</comment>
<evidence type="ECO:0000313" key="8">
    <source>
        <dbReference type="Proteomes" id="UP001224775"/>
    </source>
</evidence>
<evidence type="ECO:0000256" key="2">
    <source>
        <dbReference type="ARBA" id="ARBA00022676"/>
    </source>
</evidence>
<dbReference type="InterPro" id="IPR051939">
    <property type="entry name" value="Glycosyltr_41/O-GlcNAc_trsf"/>
</dbReference>
<evidence type="ECO:0000313" key="7">
    <source>
        <dbReference type="EMBL" id="KAK1735357.1"/>
    </source>
</evidence>